<dbReference type="PROSITE" id="PS50222">
    <property type="entry name" value="EF_HAND_2"/>
    <property type="match status" value="2"/>
</dbReference>
<evidence type="ECO:0000256" key="1">
    <source>
        <dbReference type="ARBA" id="ARBA00004240"/>
    </source>
</evidence>
<dbReference type="AlphaFoldDB" id="A0AA35SR56"/>
<comment type="subcellular location">
    <subcellularLocation>
        <location evidence="9">Cytoplasmic vesicle</location>
        <location evidence="9">COPII-coated vesicle membrane</location>
        <topology evidence="9">Peripheral membrane protein</topology>
    </subcellularLocation>
    <subcellularLocation>
        <location evidence="1">Endoplasmic reticulum</location>
    </subcellularLocation>
</comment>
<keyword evidence="8" id="KW-0968">Cytoplasmic vesicle</keyword>
<keyword evidence="7" id="KW-0472">Membrane</keyword>
<protein>
    <recommendedName>
        <fullName evidence="10">Peflin</fullName>
    </recommendedName>
    <alternativeName>
        <fullName evidence="11">PEF protein with a long N-terminal hydrophobic domain</fullName>
    </alternativeName>
    <alternativeName>
        <fullName evidence="12">Penta-EF hand domain-containing protein 1</fullName>
    </alternativeName>
</protein>
<dbReference type="CDD" id="cd16183">
    <property type="entry name" value="EFh_PEF_ALG-2"/>
    <property type="match status" value="1"/>
</dbReference>
<dbReference type="GO" id="GO:0012507">
    <property type="term" value="C:ER to Golgi transport vesicle membrane"/>
    <property type="evidence" value="ECO:0007669"/>
    <property type="project" value="UniProtKB-SubCell"/>
</dbReference>
<dbReference type="InterPro" id="IPR051426">
    <property type="entry name" value="Peflin/Sorcin_CaBP"/>
</dbReference>
<evidence type="ECO:0000256" key="8">
    <source>
        <dbReference type="ARBA" id="ARBA00023329"/>
    </source>
</evidence>
<evidence type="ECO:0000256" key="10">
    <source>
        <dbReference type="ARBA" id="ARBA00041025"/>
    </source>
</evidence>
<evidence type="ECO:0000256" key="5">
    <source>
        <dbReference type="ARBA" id="ARBA00022824"/>
    </source>
</evidence>
<keyword evidence="6" id="KW-0106">Calcium</keyword>
<keyword evidence="5" id="KW-0256">Endoplasmic reticulum</keyword>
<evidence type="ECO:0000256" key="3">
    <source>
        <dbReference type="ARBA" id="ARBA00022723"/>
    </source>
</evidence>
<keyword evidence="3" id="KW-0479">Metal-binding</keyword>
<dbReference type="EMBL" id="CASHTH010002751">
    <property type="protein sequence ID" value="CAI8034745.1"/>
    <property type="molecule type" value="Genomic_DNA"/>
</dbReference>
<proteinExistence type="predicted"/>
<dbReference type="GO" id="GO:0005783">
    <property type="term" value="C:endoplasmic reticulum"/>
    <property type="evidence" value="ECO:0007669"/>
    <property type="project" value="UniProtKB-SubCell"/>
</dbReference>
<evidence type="ECO:0000256" key="11">
    <source>
        <dbReference type="ARBA" id="ARBA00041490"/>
    </source>
</evidence>
<dbReference type="PANTHER" id="PTHR46212:SF10">
    <property type="entry name" value="PEFLIN"/>
    <property type="match status" value="1"/>
</dbReference>
<evidence type="ECO:0000256" key="7">
    <source>
        <dbReference type="ARBA" id="ARBA00023136"/>
    </source>
</evidence>
<gene>
    <name evidence="15" type="ORF">GBAR_LOCUS19526</name>
</gene>
<evidence type="ECO:0000256" key="12">
    <source>
        <dbReference type="ARBA" id="ARBA00042606"/>
    </source>
</evidence>
<feature type="compositionally biased region" description="Pro residues" evidence="13">
    <location>
        <begin position="24"/>
        <end position="36"/>
    </location>
</feature>
<feature type="domain" description="EF-hand" evidence="14">
    <location>
        <begin position="114"/>
        <end position="149"/>
    </location>
</feature>
<keyword evidence="2" id="KW-0963">Cytoplasm</keyword>
<evidence type="ECO:0000256" key="4">
    <source>
        <dbReference type="ARBA" id="ARBA00022737"/>
    </source>
</evidence>
<evidence type="ECO:0000313" key="16">
    <source>
        <dbReference type="Proteomes" id="UP001174909"/>
    </source>
</evidence>
<dbReference type="Pfam" id="PF13499">
    <property type="entry name" value="EF-hand_7"/>
    <property type="match status" value="1"/>
</dbReference>
<reference evidence="15" key="1">
    <citation type="submission" date="2023-03" db="EMBL/GenBank/DDBJ databases">
        <authorList>
            <person name="Steffen K."/>
            <person name="Cardenas P."/>
        </authorList>
    </citation>
    <scope>NUCLEOTIDE SEQUENCE</scope>
</reference>
<evidence type="ECO:0000259" key="14">
    <source>
        <dbReference type="PROSITE" id="PS50222"/>
    </source>
</evidence>
<dbReference type="PANTHER" id="PTHR46212">
    <property type="entry name" value="PEFLIN"/>
    <property type="match status" value="1"/>
</dbReference>
<keyword evidence="4" id="KW-0677">Repeat</keyword>
<dbReference type="GO" id="GO:0005509">
    <property type="term" value="F:calcium ion binding"/>
    <property type="evidence" value="ECO:0007669"/>
    <property type="project" value="InterPro"/>
</dbReference>
<dbReference type="InterPro" id="IPR002048">
    <property type="entry name" value="EF_hand_dom"/>
</dbReference>
<sequence>MSWSQPPYNPAYSLPSAAASGAQPFPPSYSLPPAPQPATEAAGPPPGVNPELWGWFQSVDADKSGKISAMELRQALVNSNWSHFNQETCRLLIGMFDQNRDGTIDVYEFAALWKYIQEWRQCFDRFDKDRSGNIDASELQQALNSFGYRLSMQFCFLCTRVFDRGDTRTMKFDDFIQCCVMLRSLTEGFKRLDTNRSGVVTINYEQVSQAALTTLDLTLTSSTVVSGDCNRQYLVT</sequence>
<evidence type="ECO:0000256" key="2">
    <source>
        <dbReference type="ARBA" id="ARBA00022490"/>
    </source>
</evidence>
<dbReference type="SMART" id="SM00054">
    <property type="entry name" value="EFh"/>
    <property type="match status" value="3"/>
</dbReference>
<dbReference type="GO" id="GO:0048208">
    <property type="term" value="P:COPII vesicle coating"/>
    <property type="evidence" value="ECO:0007669"/>
    <property type="project" value="TreeGrafter"/>
</dbReference>
<comment type="caution">
    <text evidence="15">The sequence shown here is derived from an EMBL/GenBank/DDBJ whole genome shotgun (WGS) entry which is preliminary data.</text>
</comment>
<keyword evidence="16" id="KW-1185">Reference proteome</keyword>
<dbReference type="Pfam" id="PF13405">
    <property type="entry name" value="EF-hand_6"/>
    <property type="match status" value="1"/>
</dbReference>
<evidence type="ECO:0000256" key="6">
    <source>
        <dbReference type="ARBA" id="ARBA00022837"/>
    </source>
</evidence>
<evidence type="ECO:0000256" key="9">
    <source>
        <dbReference type="ARBA" id="ARBA00037873"/>
    </source>
</evidence>
<feature type="domain" description="EF-hand" evidence="14">
    <location>
        <begin position="47"/>
        <end position="82"/>
    </location>
</feature>
<dbReference type="Gene3D" id="1.10.238.10">
    <property type="entry name" value="EF-hand"/>
    <property type="match status" value="1"/>
</dbReference>
<evidence type="ECO:0000313" key="15">
    <source>
        <dbReference type="EMBL" id="CAI8034745.1"/>
    </source>
</evidence>
<dbReference type="Proteomes" id="UP001174909">
    <property type="component" value="Unassembled WGS sequence"/>
</dbReference>
<name>A0AA35SR56_GEOBA</name>
<evidence type="ECO:0000256" key="13">
    <source>
        <dbReference type="SAM" id="MobiDB-lite"/>
    </source>
</evidence>
<accession>A0AA35SR56</accession>
<dbReference type="PROSITE" id="PS00018">
    <property type="entry name" value="EF_HAND_1"/>
    <property type="match status" value="2"/>
</dbReference>
<dbReference type="InterPro" id="IPR018247">
    <property type="entry name" value="EF_Hand_1_Ca_BS"/>
</dbReference>
<dbReference type="InterPro" id="IPR011992">
    <property type="entry name" value="EF-hand-dom_pair"/>
</dbReference>
<feature type="region of interest" description="Disordered" evidence="13">
    <location>
        <begin position="18"/>
        <end position="47"/>
    </location>
</feature>
<organism evidence="15 16">
    <name type="scientific">Geodia barretti</name>
    <name type="common">Barrett's horny sponge</name>
    <dbReference type="NCBI Taxonomy" id="519541"/>
    <lineage>
        <taxon>Eukaryota</taxon>
        <taxon>Metazoa</taxon>
        <taxon>Porifera</taxon>
        <taxon>Demospongiae</taxon>
        <taxon>Heteroscleromorpha</taxon>
        <taxon>Tetractinellida</taxon>
        <taxon>Astrophorina</taxon>
        <taxon>Geodiidae</taxon>
        <taxon>Geodia</taxon>
    </lineage>
</organism>
<dbReference type="GO" id="GO:0048306">
    <property type="term" value="F:calcium-dependent protein binding"/>
    <property type="evidence" value="ECO:0007669"/>
    <property type="project" value="UniProtKB-ARBA"/>
</dbReference>
<dbReference type="SUPFAM" id="SSF47473">
    <property type="entry name" value="EF-hand"/>
    <property type="match status" value="1"/>
</dbReference>